<dbReference type="EMBL" id="LUUJ01000081">
    <property type="protein sequence ID" value="OAI15542.1"/>
    <property type="molecule type" value="Genomic_DNA"/>
</dbReference>
<name>A0A177NCE0_9GAMM</name>
<evidence type="ECO:0000313" key="3">
    <source>
        <dbReference type="EMBL" id="OAI27204.1"/>
    </source>
</evidence>
<dbReference type="Proteomes" id="UP000077857">
    <property type="component" value="Unassembled WGS sequence"/>
</dbReference>
<gene>
    <name evidence="3" type="ORF">A1356_09995</name>
    <name evidence="2" type="ORF">A1507_14030</name>
</gene>
<reference evidence="2 5" key="1">
    <citation type="submission" date="2016-03" db="EMBL/GenBank/DDBJ databases">
        <authorList>
            <person name="Ploux O."/>
        </authorList>
    </citation>
    <scope>NUCLEOTIDE SEQUENCE [LARGE SCALE GENOMIC DNA]</scope>
    <source>
        <strain evidence="2 5">R-45378</strain>
    </source>
</reference>
<dbReference type="Pfam" id="PF04230">
    <property type="entry name" value="PS_pyruv_trans"/>
    <property type="match status" value="1"/>
</dbReference>
<sequence length="385" mass="44064">MVMRIGIMTYHFSDNYGALFQAYALREWFLAQGYDAQFVNYHPEHVEGGGNFELGNFFSKKNLKVLYLRFSKLKTKFFGNRQQKKNFEEFRSNYLGVNGAEYKDISDLESASLEFDLLVCGSDQIWNPSDQFGLDPVYFLNFEIKNKNVRRISYAPSFGRDEISAKYHNQLIKMIKKLDGVSARELSGVSIITNLADIEVSCVPDPTFLLNDYSKVMTPYPLKVGRYVFCYALRSRAVIGEATEMIADNLGASIYSPYNSHRRWREIGETVYPCPRQWLYLMENSDFVVTNSFHGTALSILLNKPFIVVGLREGKSSLNARALNLLEAVGLRSRFIDNSTQEIIDEILNSPIDWRMVNANICNLRMQGEAYLNDQLSKMKGDIDG</sequence>
<accession>A0A177NCE0</accession>
<organism evidence="2 5">
    <name type="scientific">Methylomonas koyamae</name>
    <dbReference type="NCBI Taxonomy" id="702114"/>
    <lineage>
        <taxon>Bacteria</taxon>
        <taxon>Pseudomonadati</taxon>
        <taxon>Pseudomonadota</taxon>
        <taxon>Gammaproteobacteria</taxon>
        <taxon>Methylococcales</taxon>
        <taxon>Methylococcaceae</taxon>
        <taxon>Methylomonas</taxon>
    </lineage>
</organism>
<comment type="caution">
    <text evidence="2">The sequence shown here is derived from an EMBL/GenBank/DDBJ whole genome shotgun (WGS) entry which is preliminary data.</text>
</comment>
<reference evidence="3 4" key="2">
    <citation type="submission" date="2016-03" db="EMBL/GenBank/DDBJ databases">
        <authorList>
            <person name="Heylen K."/>
            <person name="De Vos P."/>
            <person name="Vekeman B."/>
        </authorList>
    </citation>
    <scope>NUCLEOTIDE SEQUENCE [LARGE SCALE GENOMIC DNA]</scope>
    <source>
        <strain evidence="3 4">R-49807</strain>
    </source>
</reference>
<evidence type="ECO:0000313" key="5">
    <source>
        <dbReference type="Proteomes" id="UP000077857"/>
    </source>
</evidence>
<keyword evidence="4" id="KW-1185">Reference proteome</keyword>
<dbReference type="EMBL" id="LUUL01000065">
    <property type="protein sequence ID" value="OAI27204.1"/>
    <property type="molecule type" value="Genomic_DNA"/>
</dbReference>
<evidence type="ECO:0000259" key="1">
    <source>
        <dbReference type="Pfam" id="PF04230"/>
    </source>
</evidence>
<dbReference type="Proteomes" id="UP000077734">
    <property type="component" value="Unassembled WGS sequence"/>
</dbReference>
<evidence type="ECO:0000313" key="2">
    <source>
        <dbReference type="EMBL" id="OAI15542.1"/>
    </source>
</evidence>
<proteinExistence type="predicted"/>
<dbReference type="AlphaFoldDB" id="A0A177NCE0"/>
<dbReference type="InterPro" id="IPR007345">
    <property type="entry name" value="Polysacch_pyruvyl_Trfase"/>
</dbReference>
<evidence type="ECO:0000313" key="4">
    <source>
        <dbReference type="Proteomes" id="UP000077734"/>
    </source>
</evidence>
<protein>
    <recommendedName>
        <fullName evidence="1">Polysaccharide pyruvyl transferase domain-containing protein</fullName>
    </recommendedName>
</protein>
<feature type="domain" description="Polysaccharide pyruvyl transferase" evidence="1">
    <location>
        <begin position="15"/>
        <end position="310"/>
    </location>
</feature>